<dbReference type="PRINTS" id="PR01955">
    <property type="entry name" value="LANCFRANKIA"/>
</dbReference>
<protein>
    <submittedName>
        <fullName evidence="1">Lanthionine synthetase C family protein</fullName>
    </submittedName>
</protein>
<name>A0ABU7P6B0_9ACTN</name>
<sequence length="423" mass="44477">MTVLDARQQTAAAAMADQIAAALTVPLSSEFGDDYSPGSPRWRDQSLSKGAAGVAVLHGLRAQHGLADDKPLRAWLARATRDDLTAGPGAGLWFGAPALAFALQVAAPDAYPGATARLDDAVTQLVRTRLDAAHARIDGAHRPSQYEFDLTRGLVGLGAHVLHRDPGGDLVRQILAYLVRLTEPVEAADEAGAGAPGWWTSDSSARDRDPAFAAGEANFGMAHGCSGLLVILALAMRQGVIVDGQAAAIDQICRWLEHWRQPAPAGPWWPERISLPELHAGRPRQDGPLRPSWCYGTPGLARAQQLAALALGHRARQQAAEDALARCLADPVQLARISDPALCHGWAGLLLTAWHAATEAVTPDVAAHLPHLLDTLLTHAHDTPPGALPGLIEGRAGIALTLHTLATTTTGAHGGWPACLLLG</sequence>
<dbReference type="PRINTS" id="PR01950">
    <property type="entry name" value="LANCSUPER"/>
</dbReference>
<gene>
    <name evidence="1" type="ORF">V2S66_05155</name>
</gene>
<dbReference type="Pfam" id="PF05147">
    <property type="entry name" value="LANC_like"/>
    <property type="match status" value="1"/>
</dbReference>
<dbReference type="EMBL" id="JAZEWV010000002">
    <property type="protein sequence ID" value="MEE4541353.1"/>
    <property type="molecule type" value="Genomic_DNA"/>
</dbReference>
<proteinExistence type="predicted"/>
<dbReference type="Proteomes" id="UP001344658">
    <property type="component" value="Unassembled WGS sequence"/>
</dbReference>
<comment type="caution">
    <text evidence="1">The sequence shown here is derived from an EMBL/GenBank/DDBJ whole genome shotgun (WGS) entry which is preliminary data.</text>
</comment>
<dbReference type="SUPFAM" id="SSF158745">
    <property type="entry name" value="LanC-like"/>
    <property type="match status" value="1"/>
</dbReference>
<keyword evidence="2" id="KW-1185">Reference proteome</keyword>
<dbReference type="Gene3D" id="1.50.10.20">
    <property type="match status" value="1"/>
</dbReference>
<dbReference type="RefSeq" id="WP_330793218.1">
    <property type="nucleotide sequence ID" value="NZ_JAZEWV010000002.1"/>
</dbReference>
<dbReference type="CDD" id="cd04793">
    <property type="entry name" value="LanC"/>
    <property type="match status" value="1"/>
</dbReference>
<accession>A0ABU7P6B0</accession>
<dbReference type="SMART" id="SM01260">
    <property type="entry name" value="LANC_like"/>
    <property type="match status" value="1"/>
</dbReference>
<evidence type="ECO:0000313" key="2">
    <source>
        <dbReference type="Proteomes" id="UP001344658"/>
    </source>
</evidence>
<evidence type="ECO:0000313" key="1">
    <source>
        <dbReference type="EMBL" id="MEE4541353.1"/>
    </source>
</evidence>
<organism evidence="1 2">
    <name type="scientific">Actinacidiphila polyblastidii</name>
    <dbReference type="NCBI Taxonomy" id="3110430"/>
    <lineage>
        <taxon>Bacteria</taxon>
        <taxon>Bacillati</taxon>
        <taxon>Actinomycetota</taxon>
        <taxon>Actinomycetes</taxon>
        <taxon>Kitasatosporales</taxon>
        <taxon>Streptomycetaceae</taxon>
        <taxon>Actinacidiphila</taxon>
    </lineage>
</organism>
<dbReference type="InterPro" id="IPR033889">
    <property type="entry name" value="LanC"/>
</dbReference>
<dbReference type="InterPro" id="IPR007822">
    <property type="entry name" value="LANC-like"/>
</dbReference>
<reference evidence="1 2" key="1">
    <citation type="submission" date="2023-12" db="EMBL/GenBank/DDBJ databases">
        <title>Streptomyces sp. V4-01.</title>
        <authorList>
            <person name="Somphong A."/>
            <person name="Phongsopitanun W."/>
        </authorList>
    </citation>
    <scope>NUCLEOTIDE SEQUENCE [LARGE SCALE GENOMIC DNA]</scope>
    <source>
        <strain evidence="1 2">V4-01</strain>
    </source>
</reference>